<accession>A0A1Y4LBK2</accession>
<organism evidence="5 6">
    <name type="scientific">Butyricicoccus pullicaecorum</name>
    <dbReference type="NCBI Taxonomy" id="501571"/>
    <lineage>
        <taxon>Bacteria</taxon>
        <taxon>Bacillati</taxon>
        <taxon>Bacillota</taxon>
        <taxon>Clostridia</taxon>
        <taxon>Eubacteriales</taxon>
        <taxon>Butyricicoccaceae</taxon>
        <taxon>Butyricicoccus</taxon>
    </lineage>
</organism>
<evidence type="ECO:0000256" key="3">
    <source>
        <dbReference type="ARBA" id="ARBA00022777"/>
    </source>
</evidence>
<proteinExistence type="inferred from homology"/>
<dbReference type="Proteomes" id="UP000195897">
    <property type="component" value="Unassembled WGS sequence"/>
</dbReference>
<dbReference type="SUPFAM" id="SSF53613">
    <property type="entry name" value="Ribokinase-like"/>
    <property type="match status" value="1"/>
</dbReference>
<dbReference type="Gene3D" id="3.40.1190.20">
    <property type="match status" value="1"/>
</dbReference>
<reference evidence="6" key="1">
    <citation type="submission" date="2017-04" db="EMBL/GenBank/DDBJ databases">
        <title>Function of individual gut microbiota members based on whole genome sequencing of pure cultures obtained from chicken caecum.</title>
        <authorList>
            <person name="Medvecky M."/>
            <person name="Cejkova D."/>
            <person name="Polansky O."/>
            <person name="Karasova D."/>
            <person name="Kubasova T."/>
            <person name="Cizek A."/>
            <person name="Rychlik I."/>
        </authorList>
    </citation>
    <scope>NUCLEOTIDE SEQUENCE [LARGE SCALE GENOMIC DNA]</scope>
    <source>
        <strain evidence="6">An180</strain>
    </source>
</reference>
<evidence type="ECO:0000313" key="5">
    <source>
        <dbReference type="EMBL" id="OUP54107.1"/>
    </source>
</evidence>
<dbReference type="Pfam" id="PF00294">
    <property type="entry name" value="PfkB"/>
    <property type="match status" value="1"/>
</dbReference>
<evidence type="ECO:0000259" key="4">
    <source>
        <dbReference type="Pfam" id="PF00294"/>
    </source>
</evidence>
<protein>
    <recommendedName>
        <fullName evidence="4">Carbohydrate kinase PfkB domain-containing protein</fullName>
    </recommendedName>
</protein>
<comment type="similarity">
    <text evidence="1">Belongs to the carbohydrate kinase PfkB family.</text>
</comment>
<evidence type="ECO:0000313" key="6">
    <source>
        <dbReference type="Proteomes" id="UP000195897"/>
    </source>
</evidence>
<name>A0A1Y4LBK2_9FIRM</name>
<dbReference type="GO" id="GO:0016301">
    <property type="term" value="F:kinase activity"/>
    <property type="evidence" value="ECO:0007669"/>
    <property type="project" value="UniProtKB-KW"/>
</dbReference>
<keyword evidence="3" id="KW-0418">Kinase</keyword>
<dbReference type="AlphaFoldDB" id="A0A1Y4LBK2"/>
<keyword evidence="2" id="KW-0808">Transferase</keyword>
<sequence>MIYANDFVMHFRKDGSTMKYDLMFIGPATRDINIDYTGQVVEEIGGAVYFCTYAARSAGANVYASVKISPNDPDILDAFDLDTDHIALLPSQKTTLMRNTYFTADRERRKAECLAQSDSIPLSDIPAIDCKLYHLAGLLYGDFPLELLDGLKKRGMLSADIQGFLRHNEDGQMNFHDWKVKKEHLSDFDFLKTDAAEAEILTGTDDRRKAAQILHDWGAKEILISHNQEMLVYDGTQFYTCPVKARNLSGRTGRGDTVFGAYLAQRVQNIPIPDALLFATAAVSLKMESPGPLRASTAEVCAYRDTFFK</sequence>
<comment type="caution">
    <text evidence="5">The sequence shown here is derived from an EMBL/GenBank/DDBJ whole genome shotgun (WGS) entry which is preliminary data.</text>
</comment>
<dbReference type="PANTHER" id="PTHR43085:SF57">
    <property type="entry name" value="CARBOHYDRATE KINASE PFKB DOMAIN-CONTAINING PROTEIN"/>
    <property type="match status" value="1"/>
</dbReference>
<dbReference type="InterPro" id="IPR050306">
    <property type="entry name" value="PfkB_Carbo_kinase"/>
</dbReference>
<dbReference type="EMBL" id="NFKK01000002">
    <property type="protein sequence ID" value="OUP54107.1"/>
    <property type="molecule type" value="Genomic_DNA"/>
</dbReference>
<feature type="domain" description="Carbohydrate kinase PfkB" evidence="4">
    <location>
        <begin position="182"/>
        <end position="292"/>
    </location>
</feature>
<dbReference type="InterPro" id="IPR029056">
    <property type="entry name" value="Ribokinase-like"/>
</dbReference>
<evidence type="ECO:0000256" key="2">
    <source>
        <dbReference type="ARBA" id="ARBA00022679"/>
    </source>
</evidence>
<dbReference type="PANTHER" id="PTHR43085">
    <property type="entry name" value="HEXOKINASE FAMILY MEMBER"/>
    <property type="match status" value="1"/>
</dbReference>
<evidence type="ECO:0000256" key="1">
    <source>
        <dbReference type="ARBA" id="ARBA00010688"/>
    </source>
</evidence>
<dbReference type="InterPro" id="IPR011611">
    <property type="entry name" value="PfkB_dom"/>
</dbReference>
<gene>
    <name evidence="5" type="ORF">B5F17_02545</name>
</gene>